<evidence type="ECO:0000256" key="2">
    <source>
        <dbReference type="ARBA" id="ARBA00022840"/>
    </source>
</evidence>
<evidence type="ECO:0000259" key="3">
    <source>
        <dbReference type="Pfam" id="PF00005"/>
    </source>
</evidence>
<dbReference type="PANTHER" id="PTHR24223">
    <property type="entry name" value="ATP-BINDING CASSETTE SUB-FAMILY C"/>
    <property type="match status" value="1"/>
</dbReference>
<feature type="non-terminal residue" evidence="4">
    <location>
        <position position="123"/>
    </location>
</feature>
<feature type="domain" description="ABC transporter" evidence="3">
    <location>
        <begin position="10"/>
        <end position="83"/>
    </location>
</feature>
<dbReference type="GO" id="GO:0005524">
    <property type="term" value="F:ATP binding"/>
    <property type="evidence" value="ECO:0007669"/>
    <property type="project" value="UniProtKB-KW"/>
</dbReference>
<gene>
    <name evidence="4" type="ORF">Celaphus_00016739</name>
</gene>
<dbReference type="PANTHER" id="PTHR24223:SF357">
    <property type="entry name" value="ATP-BINDING CASSETTE SUB-FAMILY C MEMBER 4"/>
    <property type="match status" value="1"/>
</dbReference>
<feature type="non-terminal residue" evidence="4">
    <location>
        <position position="1"/>
    </location>
</feature>
<dbReference type="GO" id="GO:0042626">
    <property type="term" value="F:ATPase-coupled transmembrane transporter activity"/>
    <property type="evidence" value="ECO:0007669"/>
    <property type="project" value="TreeGrafter"/>
</dbReference>
<evidence type="ECO:0000313" key="4">
    <source>
        <dbReference type="EMBL" id="OWK00705.1"/>
    </source>
</evidence>
<keyword evidence="2" id="KW-0067">ATP-binding</keyword>
<evidence type="ECO:0000256" key="1">
    <source>
        <dbReference type="ARBA" id="ARBA00022741"/>
    </source>
</evidence>
<sequence>EAVLFTGTMRKNLDPFDEHTNEELWDALEEVRLKEIIESLPDKMDTELVESGSNLSVGQRQLLCLARGILRKNQILIIDNATSHVDPRTDELIQKNIREKFSQCTVLTITHRLSTVIDSEWIM</sequence>
<dbReference type="SUPFAM" id="SSF52540">
    <property type="entry name" value="P-loop containing nucleoside triphosphate hydrolases"/>
    <property type="match status" value="1"/>
</dbReference>
<dbReference type="EMBL" id="MKHE01000030">
    <property type="protein sequence ID" value="OWK00705.1"/>
    <property type="molecule type" value="Genomic_DNA"/>
</dbReference>
<organism evidence="4 5">
    <name type="scientific">Cervus elaphus hippelaphus</name>
    <name type="common">European red deer</name>
    <dbReference type="NCBI Taxonomy" id="46360"/>
    <lineage>
        <taxon>Eukaryota</taxon>
        <taxon>Metazoa</taxon>
        <taxon>Chordata</taxon>
        <taxon>Craniata</taxon>
        <taxon>Vertebrata</taxon>
        <taxon>Euteleostomi</taxon>
        <taxon>Mammalia</taxon>
        <taxon>Eutheria</taxon>
        <taxon>Laurasiatheria</taxon>
        <taxon>Artiodactyla</taxon>
        <taxon>Ruminantia</taxon>
        <taxon>Pecora</taxon>
        <taxon>Cervidae</taxon>
        <taxon>Cervinae</taxon>
        <taxon>Cervus</taxon>
    </lineage>
</organism>
<proteinExistence type="predicted"/>
<dbReference type="InterPro" id="IPR050173">
    <property type="entry name" value="ABC_transporter_C-like"/>
</dbReference>
<accession>A0A212C3Y7</accession>
<dbReference type="InterPro" id="IPR027417">
    <property type="entry name" value="P-loop_NTPase"/>
</dbReference>
<reference evidence="4 5" key="1">
    <citation type="journal article" date="2018" name="Mol. Genet. Genomics">
        <title>The red deer Cervus elaphus genome CerEla1.0: sequencing, annotating, genes, and chromosomes.</title>
        <authorList>
            <person name="Bana N.A."/>
            <person name="Nyiri A."/>
            <person name="Nagy J."/>
            <person name="Frank K."/>
            <person name="Nagy T."/>
            <person name="Steger V."/>
            <person name="Schiller M."/>
            <person name="Lakatos P."/>
            <person name="Sugar L."/>
            <person name="Horn P."/>
            <person name="Barta E."/>
            <person name="Orosz L."/>
        </authorList>
    </citation>
    <scope>NUCLEOTIDE SEQUENCE [LARGE SCALE GENOMIC DNA]</scope>
    <source>
        <strain evidence="4">Hungarian</strain>
    </source>
</reference>
<dbReference type="GO" id="GO:0016887">
    <property type="term" value="F:ATP hydrolysis activity"/>
    <property type="evidence" value="ECO:0007669"/>
    <property type="project" value="InterPro"/>
</dbReference>
<keyword evidence="1" id="KW-0547">Nucleotide-binding</keyword>
<dbReference type="Pfam" id="PF00005">
    <property type="entry name" value="ABC_tran"/>
    <property type="match status" value="1"/>
</dbReference>
<comment type="caution">
    <text evidence="4">The sequence shown here is derived from an EMBL/GenBank/DDBJ whole genome shotgun (WGS) entry which is preliminary data.</text>
</comment>
<dbReference type="OrthoDB" id="6500128at2759"/>
<dbReference type="Gene3D" id="3.40.50.300">
    <property type="entry name" value="P-loop containing nucleotide triphosphate hydrolases"/>
    <property type="match status" value="1"/>
</dbReference>
<keyword evidence="5" id="KW-1185">Reference proteome</keyword>
<protein>
    <recommendedName>
        <fullName evidence="3">ABC transporter domain-containing protein</fullName>
    </recommendedName>
</protein>
<name>A0A212C3Y7_CEREH</name>
<evidence type="ECO:0000313" key="5">
    <source>
        <dbReference type="Proteomes" id="UP000242450"/>
    </source>
</evidence>
<dbReference type="InterPro" id="IPR003439">
    <property type="entry name" value="ABC_transporter-like_ATP-bd"/>
</dbReference>
<dbReference type="AlphaFoldDB" id="A0A212C3Y7"/>
<dbReference type="GO" id="GO:0005886">
    <property type="term" value="C:plasma membrane"/>
    <property type="evidence" value="ECO:0007669"/>
    <property type="project" value="TreeGrafter"/>
</dbReference>
<dbReference type="Proteomes" id="UP000242450">
    <property type="component" value="Chromosome 30"/>
</dbReference>